<organism evidence="4 5">
    <name type="scientific">Leeuwenhoekiella aequorea</name>
    <dbReference type="NCBI Taxonomy" id="283736"/>
    <lineage>
        <taxon>Bacteria</taxon>
        <taxon>Pseudomonadati</taxon>
        <taxon>Bacteroidota</taxon>
        <taxon>Flavobacteriia</taxon>
        <taxon>Flavobacteriales</taxon>
        <taxon>Flavobacteriaceae</taxon>
        <taxon>Leeuwenhoekiella</taxon>
    </lineage>
</organism>
<dbReference type="Gene3D" id="2.60.40.1190">
    <property type="match status" value="1"/>
</dbReference>
<evidence type="ECO:0000259" key="3">
    <source>
        <dbReference type="Pfam" id="PF19313"/>
    </source>
</evidence>
<keyword evidence="5" id="KW-1185">Reference proteome</keyword>
<feature type="signal peptide" evidence="1">
    <location>
        <begin position="1"/>
        <end position="21"/>
    </location>
</feature>
<dbReference type="Pfam" id="PF19313">
    <property type="entry name" value="DUF5916"/>
    <property type="match status" value="1"/>
</dbReference>
<feature type="chain" id="PRO_5020913903" evidence="1">
    <location>
        <begin position="22"/>
        <end position="876"/>
    </location>
</feature>
<dbReference type="OrthoDB" id="9786766at2"/>
<dbReference type="Proteomes" id="UP000289238">
    <property type="component" value="Unassembled WGS sequence"/>
</dbReference>
<evidence type="ECO:0000313" key="4">
    <source>
        <dbReference type="EMBL" id="RXG24609.1"/>
    </source>
</evidence>
<dbReference type="Pfam" id="PF06452">
    <property type="entry name" value="CBM9_1"/>
    <property type="match status" value="1"/>
</dbReference>
<evidence type="ECO:0000256" key="1">
    <source>
        <dbReference type="SAM" id="SignalP"/>
    </source>
</evidence>
<feature type="domain" description="Carbohydrate-binding" evidence="2">
    <location>
        <begin position="46"/>
        <end position="197"/>
    </location>
</feature>
<evidence type="ECO:0000259" key="2">
    <source>
        <dbReference type="Pfam" id="PF06452"/>
    </source>
</evidence>
<proteinExistence type="predicted"/>
<dbReference type="RefSeq" id="WP_128756337.1">
    <property type="nucleotide sequence ID" value="NZ_QOVM01000001.1"/>
</dbReference>
<dbReference type="GO" id="GO:0004553">
    <property type="term" value="F:hydrolase activity, hydrolyzing O-glycosyl compounds"/>
    <property type="evidence" value="ECO:0007669"/>
    <property type="project" value="InterPro"/>
</dbReference>
<accession>A0A4Q0PEQ1</accession>
<dbReference type="AlphaFoldDB" id="A0A4Q0PEQ1"/>
<gene>
    <name evidence="4" type="ORF">DSM00_399</name>
</gene>
<dbReference type="GO" id="GO:0016052">
    <property type="term" value="P:carbohydrate catabolic process"/>
    <property type="evidence" value="ECO:0007669"/>
    <property type="project" value="InterPro"/>
</dbReference>
<protein>
    <submittedName>
        <fullName evidence="4">Carbohydrate binding protein with CBM9 domain</fullName>
    </submittedName>
</protein>
<keyword evidence="1" id="KW-0732">Signal</keyword>
<sequence length="876" mass="100186">MRCLIPLICLFLIITTTKGIAQSSKKEIPKRSYTTKRIENANPPEIDGYINEPIWDLVPYTTNYTQLQPDIGAPPTEQTKMKIIYDASYIYVAFVCLDQDPDGIEKRLSRRDGFAGDWVEISFDSYNDDRTAFSFTLTAAGVKADEFISNNTRFDETWNPIWYTKTRIDDFGWTAEIKIPLSQLRFNNDKDQVWGLQSKRFYFRNRERSLWQEIVPNAPGYVSEFGELRGLNDLTPQKQLEIQPYVVTQLDTYESQAGNPYRDGSDARLNAGLDAKIGITNDLTLDLTLNPDFGQVEADPAAIALDGFQIFFKEQRPFFVANSNIFDYDLDDQTSDNLFYSRRIGRSPQRSVRDPEVVYTDSPQNSTILGAAKFSGKTKNGWTLGLLESLTDKEFANILRTDNTEQEVLVEPLTNYIIGRAQKDFNDRNSYIGVIATATNRKLEPQLEFLHRDAFTGGIDFKHNWNARKYYIEGNTIISNVQGNEEAITRTQRSLTHLFDRADATHLSIDTTRTSLTGTGGNLEIGKASGGNFTGSLGTSWKSPELELNDVGFLRQADLITQYANLQYTLLNPTQTFRNINVELEQQSVFDFEGNYNRIQYNLESFLRFNNTWEASFGINHKPRIISNTELRGGPRLRFNQENVHFLFINSDTRKKITYGAGYVFSQATQNNFSYFRLEAGLEYQPLDALSLSFFPEYELSPNKTQYVSTTNYNGTKRYILGNIDQKTLSATLRLNYSVNPNLSIQYYAQPFVSKGEYTNFNRINNSTAKDLNNRITLFAPNQISETETGYEIDENVDGTTDYRFSNPDFSVVQLRTNLVVRWEYVPGSELFFVWSQGANGNNDPDNTLFNALDNQVIQKQLNNTFLIKATYRFLL</sequence>
<dbReference type="InterPro" id="IPR045670">
    <property type="entry name" value="DUF5916"/>
</dbReference>
<reference evidence="4 5" key="1">
    <citation type="submission" date="2018-07" db="EMBL/GenBank/DDBJ databases">
        <title>Leeuwenhoekiella genomics.</title>
        <authorList>
            <person name="Tahon G."/>
            <person name="Willems A."/>
        </authorList>
    </citation>
    <scope>NUCLEOTIDE SEQUENCE [LARGE SCALE GENOMIC DNA]</scope>
    <source>
        <strain evidence="4 5">LMG 22550</strain>
    </source>
</reference>
<comment type="caution">
    <text evidence="4">The sequence shown here is derived from an EMBL/GenBank/DDBJ whole genome shotgun (WGS) entry which is preliminary data.</text>
</comment>
<evidence type="ECO:0000313" key="5">
    <source>
        <dbReference type="Proteomes" id="UP000289238"/>
    </source>
</evidence>
<dbReference type="InterPro" id="IPR010502">
    <property type="entry name" value="Carb-bd_dom_fam9"/>
</dbReference>
<feature type="domain" description="DUF5916" evidence="3">
    <location>
        <begin position="239"/>
        <end position="872"/>
    </location>
</feature>
<dbReference type="CDD" id="cd09618">
    <property type="entry name" value="CBM9_like_2"/>
    <property type="match status" value="1"/>
</dbReference>
<dbReference type="SUPFAM" id="SSF49344">
    <property type="entry name" value="CBD9-like"/>
    <property type="match status" value="1"/>
</dbReference>
<dbReference type="EMBL" id="QOVM01000001">
    <property type="protein sequence ID" value="RXG24609.1"/>
    <property type="molecule type" value="Genomic_DNA"/>
</dbReference>
<name>A0A4Q0PEQ1_9FLAO</name>
<dbReference type="GO" id="GO:0030246">
    <property type="term" value="F:carbohydrate binding"/>
    <property type="evidence" value="ECO:0007669"/>
    <property type="project" value="InterPro"/>
</dbReference>